<keyword evidence="2" id="KW-1185">Reference proteome</keyword>
<dbReference type="Proteomes" id="UP001163324">
    <property type="component" value="Chromosome 2"/>
</dbReference>
<reference evidence="1" key="1">
    <citation type="submission" date="2022-10" db="EMBL/GenBank/DDBJ databases">
        <title>Complete Genome of Trichothecium roseum strain YXFP-22015, a Plant Pathogen Isolated from Citrus.</title>
        <authorList>
            <person name="Wang Y."/>
            <person name="Zhu L."/>
        </authorList>
    </citation>
    <scope>NUCLEOTIDE SEQUENCE</scope>
    <source>
        <strain evidence="1">YXFP-22015</strain>
    </source>
</reference>
<dbReference type="EMBL" id="CM047941">
    <property type="protein sequence ID" value="KAI9903257.1"/>
    <property type="molecule type" value="Genomic_DNA"/>
</dbReference>
<sequence>MASNINKRSRNAGQGNDDLPPAKRQARGDAVKPKNKRARSPDYDLMPLPVEGAKSPDYNPTPSPVEGATSPDYNPTPLPVEETTNPGYNLMPRHRPKRRRITHFEESADSNFYEVISSSDSEPGSPEPIEAPSEDAHVEHVEQNDGNDHHIIESVEFNSPDQNDTGIEGDPTPSPPGSIEHFPVCTPPPRRMPAWYNDHRPQEVAVDTRTPHQNDPANGEDLAQPPSGQTTERSSSYYSEHASTRETPGEPNDDSLSYPEDSFEEAPTDCNVGIAQNNEPNQYPPTEVNDDRSAIDGSYGYARAGDDGGLVFEGVCDHAPIGQNNVPRAAAPYQESSSDDAYKQSTPEFLTNHPPNPRSSEFDLPQPTQAVDTGPLTKVNVRSMTALQKLQVGVKFAVSGKQAPFNPITKSVQEDLYFKLAKKCPKDAPATVEGLEQTLDDVYNFNPKARTLDKVIGTDEWEGYGEVFNHELAMPYPGDAGPRMADPRLLRQHWARRYRPTCDASERLQAGADIYNRHMLTGSMGRASLRLGRIMHELPTDEVNTPMYHFLGKMEEAISENGCKGLDIESCTLKRTKHQPAEFEHIPISGHVPVRNYDDETLMTIGEDGSGGQIKLSEFYMPSKAGGEEKWVTLRFVKPLFTTPGDMPPEFDEVPDNVRPSTLVDEELFEQALQDQSHRVDEFEGAAQDILKESERISKTLTLRLQFSKHGIPTFMTSQKPKVASEDWKRHREGLAYMEKDFLCADVAPMDFSDGVEEAYMAWWNNFTASALYQRRRWDAVQVAMANFECIVEIKAKPDADWTDETSFKI</sequence>
<gene>
    <name evidence="1" type="ORF">N3K66_002609</name>
</gene>
<organism evidence="1 2">
    <name type="scientific">Trichothecium roseum</name>
    <dbReference type="NCBI Taxonomy" id="47278"/>
    <lineage>
        <taxon>Eukaryota</taxon>
        <taxon>Fungi</taxon>
        <taxon>Dikarya</taxon>
        <taxon>Ascomycota</taxon>
        <taxon>Pezizomycotina</taxon>
        <taxon>Sordariomycetes</taxon>
        <taxon>Hypocreomycetidae</taxon>
        <taxon>Hypocreales</taxon>
        <taxon>Hypocreales incertae sedis</taxon>
        <taxon>Trichothecium</taxon>
    </lineage>
</organism>
<accession>A0ACC0VA36</accession>
<name>A0ACC0VA36_9HYPO</name>
<evidence type="ECO:0000313" key="1">
    <source>
        <dbReference type="EMBL" id="KAI9903257.1"/>
    </source>
</evidence>
<protein>
    <submittedName>
        <fullName evidence="1">Uncharacterized protein</fullName>
    </submittedName>
</protein>
<proteinExistence type="predicted"/>
<comment type="caution">
    <text evidence="1">The sequence shown here is derived from an EMBL/GenBank/DDBJ whole genome shotgun (WGS) entry which is preliminary data.</text>
</comment>
<evidence type="ECO:0000313" key="2">
    <source>
        <dbReference type="Proteomes" id="UP001163324"/>
    </source>
</evidence>